<keyword evidence="2 4" id="KW-0255">Endonuclease</keyword>
<keyword evidence="7" id="KW-1185">Reference proteome</keyword>
<dbReference type="EC" id="3.1.26.-" evidence="4"/>
<dbReference type="SMART" id="SM00535">
    <property type="entry name" value="RIBOc"/>
    <property type="match status" value="1"/>
</dbReference>
<comment type="similarity">
    <text evidence="4">Belongs to the MrnC RNase family.</text>
</comment>
<dbReference type="HAMAP" id="MF_01468">
    <property type="entry name" value="RNase_Mini_III"/>
    <property type="match status" value="1"/>
</dbReference>
<keyword evidence="1 4" id="KW-0540">Nuclease</keyword>
<protein>
    <recommendedName>
        <fullName evidence="4">Mini-ribonuclease 3</fullName>
        <shortName evidence="4">Mini-3</shortName>
        <shortName evidence="4">Mini-RNase 3</shortName>
        <ecNumber evidence="4">3.1.26.-</ecNumber>
    </recommendedName>
    <alternativeName>
        <fullName evidence="4">Mini-RNase III</fullName>
        <shortName evidence="4">Mini-III</shortName>
    </alternativeName>
</protein>
<keyword evidence="4" id="KW-0699">rRNA-binding</keyword>
<evidence type="ECO:0000313" key="6">
    <source>
        <dbReference type="EMBL" id="SDW99514.1"/>
    </source>
</evidence>
<dbReference type="GO" id="GO:0006364">
    <property type="term" value="P:rRNA processing"/>
    <property type="evidence" value="ECO:0007669"/>
    <property type="project" value="UniProtKB-UniRule"/>
</dbReference>
<feature type="active site" evidence="4">
    <location>
        <position position="22"/>
    </location>
</feature>
<dbReference type="STRING" id="1122204.SAMN05421781_2999"/>
<evidence type="ECO:0000313" key="7">
    <source>
        <dbReference type="Proteomes" id="UP000199488"/>
    </source>
</evidence>
<sequence length="138" mass="15561">MINYSKVDEKQLNALALAYMGDAVLETHIRHYLISEGKVRPQELHKQATSYVSAQAQAEVLRSMWDEGYLTEEETAVARRGRNAKSGSIPKNADLATYRMSTAFEAVLGYLYFAGRQERVNEIIAFAIDKTQERGQSL</sequence>
<evidence type="ECO:0000256" key="2">
    <source>
        <dbReference type="ARBA" id="ARBA00022759"/>
    </source>
</evidence>
<dbReference type="InterPro" id="IPR036389">
    <property type="entry name" value="RNase_III_sf"/>
</dbReference>
<dbReference type="CDD" id="cd00593">
    <property type="entry name" value="RIBOc"/>
    <property type="match status" value="1"/>
</dbReference>
<dbReference type="GO" id="GO:0005737">
    <property type="term" value="C:cytoplasm"/>
    <property type="evidence" value="ECO:0007669"/>
    <property type="project" value="UniProtKB-SubCell"/>
</dbReference>
<keyword evidence="4" id="KW-0963">Cytoplasm</keyword>
<reference evidence="6 7" key="1">
    <citation type="submission" date="2016-10" db="EMBL/GenBank/DDBJ databases">
        <authorList>
            <person name="de Groot N.N."/>
        </authorList>
    </citation>
    <scope>NUCLEOTIDE SEQUENCE [LARGE SCALE GENOMIC DNA]</scope>
    <source>
        <strain evidence="6 7">DSM 23126</strain>
    </source>
</reference>
<evidence type="ECO:0000256" key="4">
    <source>
        <dbReference type="HAMAP-Rule" id="MF_01468"/>
    </source>
</evidence>
<dbReference type="InterPro" id="IPR008226">
    <property type="entry name" value="Mini3_fam"/>
</dbReference>
<comment type="function">
    <text evidence="4">Involved in correct processing of both the 5' and 3' ends of 23S rRNA precursor. Processes 30S rRNA precursor transcript even in absence of ribonuclease 3 (Rnc); Rnc processes 30S rRNA into smaller rRNA precursors.</text>
</comment>
<dbReference type="Pfam" id="PF00636">
    <property type="entry name" value="Ribonuclease_3"/>
    <property type="match status" value="1"/>
</dbReference>
<keyword evidence="4" id="KW-0690">Ribosome biogenesis</keyword>
<dbReference type="GO" id="GO:0019843">
    <property type="term" value="F:rRNA binding"/>
    <property type="evidence" value="ECO:0007669"/>
    <property type="project" value="UniProtKB-UniRule"/>
</dbReference>
<dbReference type="AlphaFoldDB" id="A0A1H2Y4B3"/>
<evidence type="ECO:0000256" key="3">
    <source>
        <dbReference type="ARBA" id="ARBA00022801"/>
    </source>
</evidence>
<dbReference type="PANTHER" id="PTHR34276">
    <property type="entry name" value="MINI-RIBONUCLEASE 3"/>
    <property type="match status" value="1"/>
</dbReference>
<organism evidence="6 7">
    <name type="scientific">Marinococcus luteus</name>
    <dbReference type="NCBI Taxonomy" id="1122204"/>
    <lineage>
        <taxon>Bacteria</taxon>
        <taxon>Bacillati</taxon>
        <taxon>Bacillota</taxon>
        <taxon>Bacilli</taxon>
        <taxon>Bacillales</taxon>
        <taxon>Bacillaceae</taxon>
        <taxon>Marinococcus</taxon>
    </lineage>
</organism>
<keyword evidence="4" id="KW-0698">rRNA processing</keyword>
<accession>A0A1H2Y4B3</accession>
<dbReference type="Proteomes" id="UP000199488">
    <property type="component" value="Unassembled WGS sequence"/>
</dbReference>
<gene>
    <name evidence="4" type="primary">mrnC</name>
    <name evidence="6" type="ORF">SAMN05421781_2999</name>
</gene>
<comment type="subcellular location">
    <subcellularLocation>
        <location evidence="4">Cytoplasm</location>
    </subcellularLocation>
</comment>
<dbReference type="SUPFAM" id="SSF69065">
    <property type="entry name" value="RNase III domain-like"/>
    <property type="match status" value="1"/>
</dbReference>
<comment type="subunit">
    <text evidence="4">Homodimer.</text>
</comment>
<feature type="domain" description="RNase III" evidence="5">
    <location>
        <begin position="1"/>
        <end position="133"/>
    </location>
</feature>
<dbReference type="OrthoDB" id="46571at2"/>
<dbReference type="PIRSF" id="PIRSF005520">
    <property type="entry name" value="UCP005520"/>
    <property type="match status" value="1"/>
</dbReference>
<keyword evidence="4" id="KW-0694">RNA-binding</keyword>
<dbReference type="Gene3D" id="1.10.1520.10">
    <property type="entry name" value="Ribonuclease III domain"/>
    <property type="match status" value="1"/>
</dbReference>
<name>A0A1H2Y4B3_9BACI</name>
<keyword evidence="4" id="KW-0460">Magnesium</keyword>
<dbReference type="PANTHER" id="PTHR34276:SF1">
    <property type="entry name" value="MINI-RIBONUCLEASE 3"/>
    <property type="match status" value="1"/>
</dbReference>
<proteinExistence type="inferred from homology"/>
<dbReference type="InterPro" id="IPR000999">
    <property type="entry name" value="RNase_III_dom"/>
</dbReference>
<comment type="cofactor">
    <cofactor evidence="4">
        <name>Mg(2+)</name>
        <dbReference type="ChEBI" id="CHEBI:18420"/>
    </cofactor>
</comment>
<evidence type="ECO:0000259" key="5">
    <source>
        <dbReference type="SMART" id="SM00535"/>
    </source>
</evidence>
<dbReference type="RefSeq" id="WP_091616749.1">
    <property type="nucleotide sequence ID" value="NZ_FNNC01000008.1"/>
</dbReference>
<keyword evidence="3 4" id="KW-0378">Hydrolase</keyword>
<dbReference type="EMBL" id="FNNC01000008">
    <property type="protein sequence ID" value="SDW99514.1"/>
    <property type="molecule type" value="Genomic_DNA"/>
</dbReference>
<dbReference type="GO" id="GO:0004525">
    <property type="term" value="F:ribonuclease III activity"/>
    <property type="evidence" value="ECO:0007669"/>
    <property type="project" value="InterPro"/>
</dbReference>
<evidence type="ECO:0000256" key="1">
    <source>
        <dbReference type="ARBA" id="ARBA00022722"/>
    </source>
</evidence>